<evidence type="ECO:0000256" key="1">
    <source>
        <dbReference type="SAM" id="Phobius"/>
    </source>
</evidence>
<sequence>MAAVRQSMRSRNLRKAGQFTALVDILFATIGIFVIVFALQELATPSVLRPAPYDALVLCGSDRIVRLHRMTGEVQEFGPRDIAGPLSEAVEGRGRVLIGLSQECAVEADGIVVADRLRTMVRDLSDRREDGDTLDLFEFAPLGGPGADATALLERFGSASGAAQ</sequence>
<evidence type="ECO:0000313" key="3">
    <source>
        <dbReference type="Proteomes" id="UP000244912"/>
    </source>
</evidence>
<keyword evidence="1" id="KW-0812">Transmembrane</keyword>
<organism evidence="2 3">
    <name type="scientific">Palleronia abyssalis</name>
    <dbReference type="NCBI Taxonomy" id="1501240"/>
    <lineage>
        <taxon>Bacteria</taxon>
        <taxon>Pseudomonadati</taxon>
        <taxon>Pseudomonadota</taxon>
        <taxon>Alphaproteobacteria</taxon>
        <taxon>Rhodobacterales</taxon>
        <taxon>Roseobacteraceae</taxon>
        <taxon>Palleronia</taxon>
    </lineage>
</organism>
<feature type="transmembrane region" description="Helical" evidence="1">
    <location>
        <begin position="21"/>
        <end position="39"/>
    </location>
</feature>
<proteinExistence type="predicted"/>
<keyword evidence="1" id="KW-1133">Transmembrane helix</keyword>
<dbReference type="EMBL" id="ONZF01000015">
    <property type="protein sequence ID" value="SPJ26192.1"/>
    <property type="molecule type" value="Genomic_DNA"/>
</dbReference>
<protein>
    <submittedName>
        <fullName evidence="2">Uncharacterized protein</fullName>
    </submittedName>
</protein>
<dbReference type="Proteomes" id="UP000244912">
    <property type="component" value="Unassembled WGS sequence"/>
</dbReference>
<evidence type="ECO:0000313" key="2">
    <source>
        <dbReference type="EMBL" id="SPJ26192.1"/>
    </source>
</evidence>
<accession>A0A2R8C1C2</accession>
<dbReference type="RefSeq" id="WP_108895900.1">
    <property type="nucleotide sequence ID" value="NZ_ONZF01000015.1"/>
</dbReference>
<keyword evidence="3" id="KW-1185">Reference proteome</keyword>
<dbReference type="OrthoDB" id="7865476at2"/>
<name>A0A2R8C1C2_9RHOB</name>
<reference evidence="2 3" key="1">
    <citation type="submission" date="2018-03" db="EMBL/GenBank/DDBJ databases">
        <authorList>
            <person name="Keele B.F."/>
        </authorList>
    </citation>
    <scope>NUCLEOTIDE SEQUENCE [LARGE SCALE GENOMIC DNA]</scope>
    <source>
        <strain evidence="2 3">CECT 8504</strain>
    </source>
</reference>
<gene>
    <name evidence="2" type="ORF">PAA8504_04048</name>
</gene>
<dbReference type="AlphaFoldDB" id="A0A2R8C1C2"/>
<keyword evidence="1" id="KW-0472">Membrane</keyword>